<evidence type="ECO:0000256" key="5">
    <source>
        <dbReference type="ARBA" id="ARBA00022825"/>
    </source>
</evidence>
<dbReference type="GO" id="GO:0008240">
    <property type="term" value="F:tripeptidyl-peptidase activity"/>
    <property type="evidence" value="ECO:0007669"/>
    <property type="project" value="TreeGrafter"/>
</dbReference>
<evidence type="ECO:0000256" key="2">
    <source>
        <dbReference type="ARBA" id="ARBA00022670"/>
    </source>
</evidence>
<accession>A0A7W8J9U4</accession>
<feature type="signal peptide" evidence="8">
    <location>
        <begin position="1"/>
        <end position="25"/>
    </location>
</feature>
<evidence type="ECO:0000313" key="10">
    <source>
        <dbReference type="EMBL" id="MBB5343992.1"/>
    </source>
</evidence>
<organism evidence="10 11">
    <name type="scientific">Tunturiibacter lichenicola</name>
    <dbReference type="NCBI Taxonomy" id="2051959"/>
    <lineage>
        <taxon>Bacteria</taxon>
        <taxon>Pseudomonadati</taxon>
        <taxon>Acidobacteriota</taxon>
        <taxon>Terriglobia</taxon>
        <taxon>Terriglobales</taxon>
        <taxon>Acidobacteriaceae</taxon>
        <taxon>Tunturiibacter</taxon>
    </lineage>
</organism>
<keyword evidence="2 10" id="KW-0645">Protease</keyword>
<evidence type="ECO:0000256" key="7">
    <source>
        <dbReference type="ARBA" id="ARBA00023145"/>
    </source>
</evidence>
<dbReference type="InterPro" id="IPR050819">
    <property type="entry name" value="Tripeptidyl-peptidase_I"/>
</dbReference>
<dbReference type="InterPro" id="IPR023828">
    <property type="entry name" value="Peptidase_S8_Ser-AS"/>
</dbReference>
<proteinExistence type="predicted"/>
<dbReference type="PANTHER" id="PTHR14218:SF15">
    <property type="entry name" value="TRIPEPTIDYL-PEPTIDASE 1"/>
    <property type="match status" value="1"/>
</dbReference>
<dbReference type="EMBL" id="JACHDZ010000003">
    <property type="protein sequence ID" value="MBB5343992.1"/>
    <property type="molecule type" value="Genomic_DNA"/>
</dbReference>
<dbReference type="Gene3D" id="3.40.50.200">
    <property type="entry name" value="Peptidase S8/S53 domain"/>
    <property type="match status" value="1"/>
</dbReference>
<dbReference type="GO" id="GO:0046872">
    <property type="term" value="F:metal ion binding"/>
    <property type="evidence" value="ECO:0007669"/>
    <property type="project" value="UniProtKB-KW"/>
</dbReference>
<dbReference type="GO" id="GO:0006508">
    <property type="term" value="P:proteolysis"/>
    <property type="evidence" value="ECO:0007669"/>
    <property type="project" value="UniProtKB-KW"/>
</dbReference>
<dbReference type="InterPro" id="IPR030400">
    <property type="entry name" value="Sedolisin_dom"/>
</dbReference>
<dbReference type="Proteomes" id="UP000569092">
    <property type="component" value="Unassembled WGS sequence"/>
</dbReference>
<dbReference type="SMART" id="SM00944">
    <property type="entry name" value="Pro-kuma_activ"/>
    <property type="match status" value="1"/>
</dbReference>
<keyword evidence="6" id="KW-0106">Calcium</keyword>
<dbReference type="InterPro" id="IPR036852">
    <property type="entry name" value="Peptidase_S8/S53_dom_sf"/>
</dbReference>
<dbReference type="PROSITE" id="PS00138">
    <property type="entry name" value="SUBTILASE_SER"/>
    <property type="match status" value="1"/>
</dbReference>
<evidence type="ECO:0000259" key="9">
    <source>
        <dbReference type="PROSITE" id="PS51695"/>
    </source>
</evidence>
<comment type="caution">
    <text evidence="10">The sequence shown here is derived from an EMBL/GenBank/DDBJ whole genome shotgun (WGS) entry which is preliminary data.</text>
</comment>
<evidence type="ECO:0000256" key="4">
    <source>
        <dbReference type="ARBA" id="ARBA00022801"/>
    </source>
</evidence>
<dbReference type="AlphaFoldDB" id="A0A7W8J9U4"/>
<dbReference type="SUPFAM" id="SSF54897">
    <property type="entry name" value="Protease propeptides/inhibitors"/>
    <property type="match status" value="1"/>
</dbReference>
<dbReference type="CDD" id="cd04056">
    <property type="entry name" value="Peptidases_S53"/>
    <property type="match status" value="1"/>
</dbReference>
<dbReference type="Pfam" id="PF09286">
    <property type="entry name" value="Pro-kuma_activ"/>
    <property type="match status" value="1"/>
</dbReference>
<evidence type="ECO:0000256" key="6">
    <source>
        <dbReference type="ARBA" id="ARBA00022837"/>
    </source>
</evidence>
<dbReference type="PANTHER" id="PTHR14218">
    <property type="entry name" value="PROTEASE S8 TRIPEPTIDYL PEPTIDASE I CLN2"/>
    <property type="match status" value="1"/>
</dbReference>
<keyword evidence="3" id="KW-0479">Metal-binding</keyword>
<evidence type="ECO:0000313" key="11">
    <source>
        <dbReference type="Proteomes" id="UP000569092"/>
    </source>
</evidence>
<evidence type="ECO:0000256" key="3">
    <source>
        <dbReference type="ARBA" id="ARBA00022723"/>
    </source>
</evidence>
<comment type="cofactor">
    <cofactor evidence="1">
        <name>Ca(2+)</name>
        <dbReference type="ChEBI" id="CHEBI:29108"/>
    </cofactor>
</comment>
<sequence length="958" mass="98735">MKQLRRVVLPLLTVALLVSSFSSFAQAPFSQTPEPRIKGPLTEASSAVLSNSRTPRVRDAEDLGPVSSETLIPGITLVFKRSASQEATLQELLSAQQNASSPLYHQWLTPETFATRFGIADQDIAATQSWLTSRGFHIDSVSRSRDRITFSGTAAQVQAAFGTELHRYRAQGELHFSPAADLTLPADLASVTAAVLHLSDFRPRPNVKVQTRPRPDYTTLSTQTHYLGPKDIYTMYDMTSFFTNQELGGGQGLAVVGQSYVDTSTSSIIRQFESVMGGNGFSPVLVPGSGVEAISPGDQGESEIDIEYSTGIASNANIFFVYVGNNQNYDVFDALGFAIDQDIAPVVSISYGICESLMSVTDMDGGNALFEQAAAQGQTIVASAGDSGSTACAGYTTSEGVPLATQQALSVLYPASSPYVTAVGGTQMAAGTFTAGSSQYWASASLHDAVGSLLSYVPEVAWNEDSTSFGIAAGGGGASSHFTRPTWQSGVPGIPSGSFRLLPDIALQASIENPGFLICSDDLSLIGSEGQTSSCGDGLVGSNNKYTVAGGTSFAAPIFAGLITILNQAKHTTGQGNVNPTLYSLASNPKSYASAFHDIISGSNACIPVVSNCATPGESGYAATPGYDQATGLGSVDFNNLVAAWPSTSTNSLTPTSVLIIGSQYTANPGDIVPVQIVVTSSYANAVPPAPTGALSVSLDGVVAQSSLAITSTNPLYSQASVNYSYVAPPTAGAHLLTVTYPGDATHSASTATFSVLVGNVTATGSFSVTAGNLTVANGSTGSTQIAATPSGGYTGKVAWSLAAATTNGTAEVCYSISPSSSNNLNAATLTIFVGSACNSVAPAERSNLRPINSRAASKQQTPSPWRKTPQIALYAGLILCGSLAGRRRKIRLSLLLALASLTCITTVLTGCGGGGGSKPGTPPAVTPNATTYTLTLTGKDSVNSSITASTTFTLTVN</sequence>
<evidence type="ECO:0000256" key="1">
    <source>
        <dbReference type="ARBA" id="ARBA00001913"/>
    </source>
</evidence>
<dbReference type="PROSITE" id="PS51695">
    <property type="entry name" value="SEDOLISIN"/>
    <property type="match status" value="1"/>
</dbReference>
<dbReference type="SUPFAM" id="SSF52743">
    <property type="entry name" value="Subtilisin-like"/>
    <property type="match status" value="1"/>
</dbReference>
<feature type="chain" id="PRO_5031055299" evidence="8">
    <location>
        <begin position="26"/>
        <end position="958"/>
    </location>
</feature>
<dbReference type="GO" id="GO:0004252">
    <property type="term" value="F:serine-type endopeptidase activity"/>
    <property type="evidence" value="ECO:0007669"/>
    <property type="project" value="InterPro"/>
</dbReference>
<keyword evidence="5" id="KW-0720">Serine protease</keyword>
<name>A0A7W8J9U4_9BACT</name>
<evidence type="ECO:0000256" key="8">
    <source>
        <dbReference type="SAM" id="SignalP"/>
    </source>
</evidence>
<keyword evidence="7" id="KW-0865">Zymogen</keyword>
<protein>
    <submittedName>
        <fullName evidence="10">Subtilase family serine protease</fullName>
    </submittedName>
</protein>
<gene>
    <name evidence="10" type="ORF">HDF10_001971</name>
</gene>
<keyword evidence="8" id="KW-0732">Signal</keyword>
<keyword evidence="4" id="KW-0378">Hydrolase</keyword>
<dbReference type="CDD" id="cd11377">
    <property type="entry name" value="Pro-peptidase_S53"/>
    <property type="match status" value="1"/>
</dbReference>
<feature type="domain" description="Peptidase S53" evidence="9">
    <location>
        <begin position="226"/>
        <end position="648"/>
    </location>
</feature>
<reference evidence="10 11" key="1">
    <citation type="submission" date="2020-08" db="EMBL/GenBank/DDBJ databases">
        <title>Genomic Encyclopedia of Type Strains, Phase IV (KMG-V): Genome sequencing to study the core and pangenomes of soil and plant-associated prokaryotes.</title>
        <authorList>
            <person name="Whitman W."/>
        </authorList>
    </citation>
    <scope>NUCLEOTIDE SEQUENCE [LARGE SCALE GENOMIC DNA]</scope>
    <source>
        <strain evidence="10 11">M8US30</strain>
    </source>
</reference>
<dbReference type="InterPro" id="IPR015366">
    <property type="entry name" value="S53_propep"/>
</dbReference>